<proteinExistence type="predicted"/>
<comment type="caution">
    <text evidence="2">The sequence shown here is derived from an EMBL/GenBank/DDBJ whole genome shotgun (WGS) entry which is preliminary data.</text>
</comment>
<dbReference type="EMBL" id="JAHOEL010000020">
    <property type="protein sequence ID" value="MBV3392556.1"/>
    <property type="molecule type" value="Genomic_DNA"/>
</dbReference>
<name>A0AAW4MXF2_9FIRM</name>
<feature type="coiled-coil region" evidence="1">
    <location>
        <begin position="45"/>
        <end position="114"/>
    </location>
</feature>
<protein>
    <recommendedName>
        <fullName evidence="6">Valyl-tRNA synthetase tRNA-binding arm domain-containing protein</fullName>
    </recommendedName>
</protein>
<evidence type="ECO:0000313" key="5">
    <source>
        <dbReference type="Proteomes" id="UP001197492"/>
    </source>
</evidence>
<gene>
    <name evidence="2" type="ORF">KSV97_04445</name>
    <name evidence="3" type="ORF">KSW06_04635</name>
</gene>
<dbReference type="AlphaFoldDB" id="A0AAW4MXF2"/>
<evidence type="ECO:0000313" key="4">
    <source>
        <dbReference type="Proteomes" id="UP001196408"/>
    </source>
</evidence>
<reference evidence="2 5" key="1">
    <citation type="submission" date="2021-06" db="EMBL/GenBank/DDBJ databases">
        <title>Collection of gut derived symbiotic bacterial strains cultured from healthy donors.</title>
        <authorList>
            <person name="Lin H."/>
            <person name="Littmann E."/>
            <person name="Pamer E.G."/>
        </authorList>
    </citation>
    <scope>NUCLEOTIDE SEQUENCE</scope>
    <source>
        <strain evidence="3 5">MSK.21.70</strain>
        <strain evidence="2">MSK.21.82</strain>
    </source>
</reference>
<sequence length="116" mass="13803">MNIDIKKILDQAKESYDRYFKDAPKLPENHGQDVVFDKEKMKEIINEKVNQLEGHVNNLNTLKKELEGESAMVLNNTFPKDKEEYTKTTVNQMLKDYEEERKRIDDLEKKLDEIKK</sequence>
<evidence type="ECO:0008006" key="6">
    <source>
        <dbReference type="Google" id="ProtNLM"/>
    </source>
</evidence>
<evidence type="ECO:0000313" key="3">
    <source>
        <dbReference type="EMBL" id="MBV3392556.1"/>
    </source>
</evidence>
<organism evidence="2 4">
    <name type="scientific">Catenibacterium mitsuokai</name>
    <dbReference type="NCBI Taxonomy" id="100886"/>
    <lineage>
        <taxon>Bacteria</taxon>
        <taxon>Bacillati</taxon>
        <taxon>Bacillota</taxon>
        <taxon>Erysipelotrichia</taxon>
        <taxon>Erysipelotrichales</taxon>
        <taxon>Coprobacillaceae</taxon>
        <taxon>Catenibacterium</taxon>
    </lineage>
</organism>
<keyword evidence="1" id="KW-0175">Coiled coil</keyword>
<evidence type="ECO:0000313" key="2">
    <source>
        <dbReference type="EMBL" id="MBV3382496.1"/>
    </source>
</evidence>
<accession>A0AAW4MXF2</accession>
<keyword evidence="5" id="KW-1185">Reference proteome</keyword>
<evidence type="ECO:0000256" key="1">
    <source>
        <dbReference type="SAM" id="Coils"/>
    </source>
</evidence>
<dbReference type="Proteomes" id="UP001197492">
    <property type="component" value="Unassembled WGS sequence"/>
</dbReference>
<dbReference type="EMBL" id="JAHOEF010000019">
    <property type="protein sequence ID" value="MBV3382496.1"/>
    <property type="molecule type" value="Genomic_DNA"/>
</dbReference>
<dbReference type="Proteomes" id="UP001196408">
    <property type="component" value="Unassembled WGS sequence"/>
</dbReference>
<dbReference type="RefSeq" id="WP_217747399.1">
    <property type="nucleotide sequence ID" value="NZ_CAXVKV010000013.1"/>
</dbReference>